<dbReference type="CDD" id="cd03351">
    <property type="entry name" value="LbH_UDP-GlcNAc_AT"/>
    <property type="match status" value="1"/>
</dbReference>
<keyword evidence="2" id="KW-0444">Lipid biosynthesis</keyword>
<proteinExistence type="predicted"/>
<dbReference type="NCBIfam" id="TIGR01852">
    <property type="entry name" value="lipid_A_lpxA"/>
    <property type="match status" value="1"/>
</dbReference>
<gene>
    <name evidence="9" type="primary">lpxA</name>
    <name evidence="9" type="ORF">H5P30_14890</name>
</gene>
<dbReference type="Gene3D" id="1.20.1180.10">
    <property type="entry name" value="Udp N-acetylglucosamine O-acyltransferase, C-terminal domain"/>
    <property type="match status" value="1"/>
</dbReference>
<dbReference type="PIRSF" id="PIRSF000456">
    <property type="entry name" value="UDP-GlcNAc_acltr"/>
    <property type="match status" value="1"/>
</dbReference>
<sequence>MPTIHPTAVIEDGAQISDSAEIGAYAYIGGEVRLGPGCRVYHHATVEGYTEMGRDNEVFPYAMIGGKTHDLKFTGGHPGLKIGNSNVFREYSTVHLATKDEEFTVLGDNNTILAYSHIAHDCQIGNHLIMSSHAALGGHVICEDHVNVGWGAGIHQFCRLGSHSMVGASSKLVQDLAPFFIAEGGPAKARTHNRIGLERSGYSAEEISLVHQAFKILYREGLNRSQSLAKLEEHPSASEPILSKIISFYRQSTRGVC</sequence>
<keyword evidence="5" id="KW-0677">Repeat</keyword>
<dbReference type="InterPro" id="IPR010137">
    <property type="entry name" value="Lipid_A_LpxA"/>
</dbReference>
<evidence type="ECO:0000259" key="8">
    <source>
        <dbReference type="Pfam" id="PF13720"/>
    </source>
</evidence>
<feature type="domain" description="UDP N-acetylglucosamine O-acyltransferase C-terminal" evidence="8">
    <location>
        <begin position="175"/>
        <end position="257"/>
    </location>
</feature>
<dbReference type="GO" id="GO:0008780">
    <property type="term" value="F:acyl-[acyl-carrier-protein]-UDP-N-acetylglucosamine O-acyltransferase activity"/>
    <property type="evidence" value="ECO:0007669"/>
    <property type="project" value="UniProtKB-EC"/>
</dbReference>
<dbReference type="Proteomes" id="UP000525652">
    <property type="component" value="Unassembled WGS sequence"/>
</dbReference>
<keyword evidence="7 9" id="KW-0012">Acyltransferase</keyword>
<organism evidence="9 10">
    <name type="scientific">Puniceicoccus vermicola</name>
    <dbReference type="NCBI Taxonomy" id="388746"/>
    <lineage>
        <taxon>Bacteria</taxon>
        <taxon>Pseudomonadati</taxon>
        <taxon>Verrucomicrobiota</taxon>
        <taxon>Opitutia</taxon>
        <taxon>Puniceicoccales</taxon>
        <taxon>Puniceicoccaceae</taxon>
        <taxon>Puniceicoccus</taxon>
    </lineage>
</organism>
<evidence type="ECO:0000256" key="3">
    <source>
        <dbReference type="ARBA" id="ARBA00022556"/>
    </source>
</evidence>
<dbReference type="PANTHER" id="PTHR43480">
    <property type="entry name" value="ACYL-[ACYL-CARRIER-PROTEIN]--UDP-N-ACETYLGLUCOSAMINE O-ACYLTRANSFERASE"/>
    <property type="match status" value="1"/>
</dbReference>
<dbReference type="InterPro" id="IPR037157">
    <property type="entry name" value="Acetyltransf_C_sf"/>
</dbReference>
<reference evidence="9 10" key="1">
    <citation type="submission" date="2020-07" db="EMBL/GenBank/DDBJ databases">
        <authorList>
            <person name="Feng X."/>
        </authorList>
    </citation>
    <scope>NUCLEOTIDE SEQUENCE [LARGE SCALE GENOMIC DNA]</scope>
    <source>
        <strain evidence="9 10">JCM14086</strain>
    </source>
</reference>
<dbReference type="Pfam" id="PF13720">
    <property type="entry name" value="Acetyltransf_11"/>
    <property type="match status" value="1"/>
</dbReference>
<evidence type="ECO:0000256" key="1">
    <source>
        <dbReference type="ARBA" id="ARBA00022490"/>
    </source>
</evidence>
<evidence type="ECO:0000313" key="9">
    <source>
        <dbReference type="EMBL" id="MBC2603067.1"/>
    </source>
</evidence>
<protein>
    <submittedName>
        <fullName evidence="9">Acyl-ACP--UDP-N-acetylglucosamine O-acyltransferase</fullName>
        <ecNumber evidence="9">2.3.1.129</ecNumber>
    </submittedName>
</protein>
<dbReference type="InterPro" id="IPR029098">
    <property type="entry name" value="Acetyltransf_C"/>
</dbReference>
<dbReference type="EMBL" id="JACHVA010000117">
    <property type="protein sequence ID" value="MBC2603067.1"/>
    <property type="molecule type" value="Genomic_DNA"/>
</dbReference>
<evidence type="ECO:0000256" key="7">
    <source>
        <dbReference type="ARBA" id="ARBA00023315"/>
    </source>
</evidence>
<dbReference type="GO" id="GO:0009245">
    <property type="term" value="P:lipid A biosynthetic process"/>
    <property type="evidence" value="ECO:0007669"/>
    <property type="project" value="UniProtKB-KW"/>
</dbReference>
<dbReference type="InterPro" id="IPR001451">
    <property type="entry name" value="Hexapep"/>
</dbReference>
<dbReference type="GO" id="GO:0016020">
    <property type="term" value="C:membrane"/>
    <property type="evidence" value="ECO:0007669"/>
    <property type="project" value="GOC"/>
</dbReference>
<keyword evidence="4 9" id="KW-0808">Transferase</keyword>
<evidence type="ECO:0000256" key="5">
    <source>
        <dbReference type="ARBA" id="ARBA00022737"/>
    </source>
</evidence>
<evidence type="ECO:0000313" key="10">
    <source>
        <dbReference type="Proteomes" id="UP000525652"/>
    </source>
</evidence>
<dbReference type="PROSITE" id="PS00101">
    <property type="entry name" value="HEXAPEP_TRANSFERASES"/>
    <property type="match status" value="1"/>
</dbReference>
<dbReference type="Gene3D" id="2.160.10.10">
    <property type="entry name" value="Hexapeptide repeat proteins"/>
    <property type="match status" value="1"/>
</dbReference>
<dbReference type="PANTHER" id="PTHR43480:SF1">
    <property type="entry name" value="ACYL-[ACYL-CARRIER-PROTEIN]--UDP-N-ACETYLGLUCOSAMINE O-ACYLTRANSFERASE, MITOCHONDRIAL-RELATED"/>
    <property type="match status" value="1"/>
</dbReference>
<evidence type="ECO:0000256" key="2">
    <source>
        <dbReference type="ARBA" id="ARBA00022516"/>
    </source>
</evidence>
<dbReference type="InterPro" id="IPR018357">
    <property type="entry name" value="Hexapep_transf_CS"/>
</dbReference>
<dbReference type="RefSeq" id="WP_185693709.1">
    <property type="nucleotide sequence ID" value="NZ_JACHVA010000117.1"/>
</dbReference>
<keyword evidence="3" id="KW-0441">Lipid A biosynthesis</keyword>
<name>A0A7X1E6W5_9BACT</name>
<dbReference type="NCBIfam" id="NF003657">
    <property type="entry name" value="PRK05289.1"/>
    <property type="match status" value="1"/>
</dbReference>
<dbReference type="InterPro" id="IPR011004">
    <property type="entry name" value="Trimer_LpxA-like_sf"/>
</dbReference>
<keyword evidence="10" id="KW-1185">Reference proteome</keyword>
<dbReference type="EC" id="2.3.1.129" evidence="9"/>
<evidence type="ECO:0000256" key="6">
    <source>
        <dbReference type="ARBA" id="ARBA00023098"/>
    </source>
</evidence>
<dbReference type="SUPFAM" id="SSF51161">
    <property type="entry name" value="Trimeric LpxA-like enzymes"/>
    <property type="match status" value="1"/>
</dbReference>
<accession>A0A7X1E6W5</accession>
<comment type="caution">
    <text evidence="9">The sequence shown here is derived from an EMBL/GenBank/DDBJ whole genome shotgun (WGS) entry which is preliminary data.</text>
</comment>
<evidence type="ECO:0000256" key="4">
    <source>
        <dbReference type="ARBA" id="ARBA00022679"/>
    </source>
</evidence>
<keyword evidence="1" id="KW-0963">Cytoplasm</keyword>
<dbReference type="AlphaFoldDB" id="A0A7X1E6W5"/>
<dbReference type="Pfam" id="PF00132">
    <property type="entry name" value="Hexapep"/>
    <property type="match status" value="2"/>
</dbReference>
<keyword evidence="6" id="KW-0443">Lipid metabolism</keyword>